<dbReference type="Pfam" id="PF00092">
    <property type="entry name" value="VWA"/>
    <property type="match status" value="1"/>
</dbReference>
<feature type="domain" description="VWFA" evidence="2">
    <location>
        <begin position="130"/>
        <end position="261"/>
    </location>
</feature>
<evidence type="ECO:0000313" key="3">
    <source>
        <dbReference type="EMBL" id="MBB5343324.1"/>
    </source>
</evidence>
<sequence>MLRRICLGNLVAMLLWTALAAAQSPPGPSAHHRQVQIPTRPAALFTGEQGKQRSEIHYDPATSNVTMKLLVQDPAGYFIPNLHRDNFAVYENGVRQQNATVEIEHAPITLGIVLEHGGRYKGFNKTSSDEVLRAGQQLLGELGRQDKVAIWEYADRAQQVADFSTGHERLEQLFITSGVPDSSETNFYDALVSTSEAMKTVTGCKALIVITSGVDTFSKAKYADALNAVRASGTPVYIINLGPDLREAAKSYASAGPYAHLDWQKTEAQLREIANVSGGRIYTESGVLDLTPVYDDLMENLRVRYVISYRSTTNGPLDAARTVRVELVDPTTNGPVEIIDANGKVIRSKVVVENSYEPNAAST</sequence>
<dbReference type="Proteomes" id="UP000569092">
    <property type="component" value="Unassembled WGS sequence"/>
</dbReference>
<dbReference type="InterPro" id="IPR036465">
    <property type="entry name" value="vWFA_dom_sf"/>
</dbReference>
<dbReference type="CDD" id="cd00198">
    <property type="entry name" value="vWFA"/>
    <property type="match status" value="1"/>
</dbReference>
<feature type="signal peptide" evidence="1">
    <location>
        <begin position="1"/>
        <end position="20"/>
    </location>
</feature>
<dbReference type="AlphaFoldDB" id="A0A7W8N2Q6"/>
<organism evidence="3 4">
    <name type="scientific">Tunturiibacter lichenicola</name>
    <dbReference type="NCBI Taxonomy" id="2051959"/>
    <lineage>
        <taxon>Bacteria</taxon>
        <taxon>Pseudomonadati</taxon>
        <taxon>Acidobacteriota</taxon>
        <taxon>Terriglobia</taxon>
        <taxon>Terriglobales</taxon>
        <taxon>Acidobacteriaceae</taxon>
        <taxon>Tunturiibacter</taxon>
    </lineage>
</organism>
<dbReference type="InterPro" id="IPR002035">
    <property type="entry name" value="VWF_A"/>
</dbReference>
<name>A0A7W8N2Q6_9BACT</name>
<feature type="chain" id="PRO_5031139259" evidence="1">
    <location>
        <begin position="21"/>
        <end position="363"/>
    </location>
</feature>
<reference evidence="3 4" key="1">
    <citation type="submission" date="2020-08" db="EMBL/GenBank/DDBJ databases">
        <title>Genomic Encyclopedia of Type Strains, Phase IV (KMG-V): Genome sequencing to study the core and pangenomes of soil and plant-associated prokaryotes.</title>
        <authorList>
            <person name="Whitman W."/>
        </authorList>
    </citation>
    <scope>NUCLEOTIDE SEQUENCE [LARGE SCALE GENOMIC DNA]</scope>
    <source>
        <strain evidence="3 4">M8US30</strain>
    </source>
</reference>
<evidence type="ECO:0000256" key="1">
    <source>
        <dbReference type="SAM" id="SignalP"/>
    </source>
</evidence>
<dbReference type="Gene3D" id="3.40.50.410">
    <property type="entry name" value="von Willebrand factor, type A domain"/>
    <property type="match status" value="1"/>
</dbReference>
<gene>
    <name evidence="3" type="ORF">HDF10_001299</name>
</gene>
<keyword evidence="1" id="KW-0732">Signal</keyword>
<protein>
    <submittedName>
        <fullName evidence="3">VWFA-related protein</fullName>
    </submittedName>
</protein>
<dbReference type="EMBL" id="JACHDZ010000002">
    <property type="protein sequence ID" value="MBB5343324.1"/>
    <property type="molecule type" value="Genomic_DNA"/>
</dbReference>
<dbReference type="NCBIfam" id="TIGR03436">
    <property type="entry name" value="acidobact_VWFA"/>
    <property type="match status" value="1"/>
</dbReference>
<proteinExistence type="predicted"/>
<comment type="caution">
    <text evidence="3">The sequence shown here is derived from an EMBL/GenBank/DDBJ whole genome shotgun (WGS) entry which is preliminary data.</text>
</comment>
<evidence type="ECO:0000259" key="2">
    <source>
        <dbReference type="Pfam" id="PF00092"/>
    </source>
</evidence>
<evidence type="ECO:0000313" key="4">
    <source>
        <dbReference type="Proteomes" id="UP000569092"/>
    </source>
</evidence>
<dbReference type="SUPFAM" id="SSF53300">
    <property type="entry name" value="vWA-like"/>
    <property type="match status" value="1"/>
</dbReference>
<dbReference type="InterPro" id="IPR017802">
    <property type="entry name" value="VWFA-rel_acidobac-type"/>
</dbReference>
<accession>A0A7W8N2Q6</accession>